<dbReference type="InterPro" id="IPR051502">
    <property type="entry name" value="RLP_Defense_Trigger"/>
</dbReference>
<dbReference type="Pfam" id="PF00560">
    <property type="entry name" value="LRR_1"/>
    <property type="match status" value="5"/>
</dbReference>
<dbReference type="PANTHER" id="PTHR48062:SF21">
    <property type="entry name" value="RECEPTOR-LIKE PROTEIN 12"/>
    <property type="match status" value="1"/>
</dbReference>
<evidence type="ECO:0000256" key="4">
    <source>
        <dbReference type="SAM" id="SignalP"/>
    </source>
</evidence>
<evidence type="ECO:0000256" key="3">
    <source>
        <dbReference type="ARBA" id="ARBA00022737"/>
    </source>
</evidence>
<gene>
    <name evidence="5" type="ORF">LSALG_LOCUS7894</name>
</gene>
<dbReference type="GO" id="GO:0005886">
    <property type="term" value="C:plasma membrane"/>
    <property type="evidence" value="ECO:0007669"/>
    <property type="project" value="UniProtKB-SubCell"/>
</dbReference>
<dbReference type="GO" id="GO:0012505">
    <property type="term" value="C:endomembrane system"/>
    <property type="evidence" value="ECO:0007669"/>
    <property type="project" value="UniProtKB-SubCell"/>
</dbReference>
<dbReference type="InterPro" id="IPR001611">
    <property type="entry name" value="Leu-rich_rpt"/>
</dbReference>
<dbReference type="InterPro" id="IPR032675">
    <property type="entry name" value="LRR_dom_sf"/>
</dbReference>
<keyword evidence="2" id="KW-0433">Leucine-rich repeat</keyword>
<dbReference type="FunFam" id="3.80.10.10:FF:000383">
    <property type="entry name" value="Leucine-rich repeat receptor protein kinase EMS1"/>
    <property type="match status" value="1"/>
</dbReference>
<evidence type="ECO:0000313" key="6">
    <source>
        <dbReference type="Proteomes" id="UP001177003"/>
    </source>
</evidence>
<evidence type="ECO:0000256" key="2">
    <source>
        <dbReference type="ARBA" id="ARBA00022614"/>
    </source>
</evidence>
<dbReference type="InterPro" id="IPR003591">
    <property type="entry name" value="Leu-rich_rpt_typical-subtyp"/>
</dbReference>
<reference evidence="5" key="1">
    <citation type="submission" date="2023-04" db="EMBL/GenBank/DDBJ databases">
        <authorList>
            <person name="Vijverberg K."/>
            <person name="Xiong W."/>
            <person name="Schranz E."/>
        </authorList>
    </citation>
    <scope>NUCLEOTIDE SEQUENCE</scope>
</reference>
<dbReference type="GO" id="GO:0006952">
    <property type="term" value="P:defense response"/>
    <property type="evidence" value="ECO:0007669"/>
    <property type="project" value="UniProtKB-ARBA"/>
</dbReference>
<dbReference type="GO" id="GO:0051707">
    <property type="term" value="P:response to other organism"/>
    <property type="evidence" value="ECO:0007669"/>
    <property type="project" value="UniProtKB-ARBA"/>
</dbReference>
<evidence type="ECO:0000256" key="1">
    <source>
        <dbReference type="ARBA" id="ARBA00009592"/>
    </source>
</evidence>
<dbReference type="PANTHER" id="PTHR48062">
    <property type="entry name" value="RECEPTOR-LIKE PROTEIN 14"/>
    <property type="match status" value="1"/>
</dbReference>
<protein>
    <submittedName>
        <fullName evidence="5">Uncharacterized protein</fullName>
    </submittedName>
</protein>
<sequence length="409" mass="45953">MLSLRVTFLFVACNILLRLKRLESINLSGNNFHKSIISCLTALPSLKILDLSLSSSLGSYFPVQAYASFRYLEVLDLSYNSFVGSAPSPIQALSSLRALSFTYNKLNASLPDHGLCELKNLIELDLSYNMMHGSLPQCFNNLSSLKLLGVSSNQFSGILVPSLIANLTSLEYIDFSHNTFKGSFSFSSFSNHSKLEVIRFLSNNENFEVETKEPIGWIPMFQLQILKLSNCNMKMPPGLLLHQHKLRRIDMSQNSLEGQFPNWLIKNNINLELLNLTHNFFGSMPLYRNANMRWLDMPGNHMIGIIPDSIPRFFPNMLHLNLYMNALSGVISSSIGELSKLWILDLSGNELSGEVPKGLFTNIPRLGFLKLSRNKLHGEVLSGNLRWGNIQGVYLDSNHFTGEIGIKSK</sequence>
<dbReference type="Gene3D" id="3.80.10.10">
    <property type="entry name" value="Ribonuclease Inhibitor"/>
    <property type="match status" value="2"/>
</dbReference>
<organism evidence="5 6">
    <name type="scientific">Lactuca saligna</name>
    <name type="common">Willowleaf lettuce</name>
    <dbReference type="NCBI Taxonomy" id="75948"/>
    <lineage>
        <taxon>Eukaryota</taxon>
        <taxon>Viridiplantae</taxon>
        <taxon>Streptophyta</taxon>
        <taxon>Embryophyta</taxon>
        <taxon>Tracheophyta</taxon>
        <taxon>Spermatophyta</taxon>
        <taxon>Magnoliopsida</taxon>
        <taxon>eudicotyledons</taxon>
        <taxon>Gunneridae</taxon>
        <taxon>Pentapetalae</taxon>
        <taxon>asterids</taxon>
        <taxon>campanulids</taxon>
        <taxon>Asterales</taxon>
        <taxon>Asteraceae</taxon>
        <taxon>Cichorioideae</taxon>
        <taxon>Cichorieae</taxon>
        <taxon>Lactucinae</taxon>
        <taxon>Lactuca</taxon>
    </lineage>
</organism>
<keyword evidence="4" id="KW-0732">Signal</keyword>
<proteinExistence type="inferred from homology"/>
<name>A0AA35V9F5_LACSI</name>
<dbReference type="EMBL" id="OX465077">
    <property type="protein sequence ID" value="CAI9267410.1"/>
    <property type="molecule type" value="Genomic_DNA"/>
</dbReference>
<feature type="signal peptide" evidence="4">
    <location>
        <begin position="1"/>
        <end position="24"/>
    </location>
</feature>
<dbReference type="SMART" id="SM00369">
    <property type="entry name" value="LRR_TYP"/>
    <property type="match status" value="4"/>
</dbReference>
<comment type="similarity">
    <text evidence="1">Belongs to the RLP family.</text>
</comment>
<keyword evidence="3" id="KW-0677">Repeat</keyword>
<dbReference type="Proteomes" id="UP001177003">
    <property type="component" value="Chromosome 1"/>
</dbReference>
<dbReference type="SUPFAM" id="SSF52047">
    <property type="entry name" value="RNI-like"/>
    <property type="match status" value="1"/>
</dbReference>
<accession>A0AA35V9F5</accession>
<evidence type="ECO:0000313" key="5">
    <source>
        <dbReference type="EMBL" id="CAI9267410.1"/>
    </source>
</evidence>
<keyword evidence="6" id="KW-1185">Reference proteome</keyword>
<dbReference type="AlphaFoldDB" id="A0AA35V9F5"/>
<feature type="chain" id="PRO_5041201648" evidence="4">
    <location>
        <begin position="25"/>
        <end position="409"/>
    </location>
</feature>
<dbReference type="SUPFAM" id="SSF52058">
    <property type="entry name" value="L domain-like"/>
    <property type="match status" value="1"/>
</dbReference>